<proteinExistence type="predicted"/>
<evidence type="ECO:0000313" key="4">
    <source>
        <dbReference type="Proteomes" id="UP001189429"/>
    </source>
</evidence>
<evidence type="ECO:0000313" key="3">
    <source>
        <dbReference type="EMBL" id="CAK0861121.1"/>
    </source>
</evidence>
<feature type="compositionally biased region" description="Basic and acidic residues" evidence="1">
    <location>
        <begin position="48"/>
        <end position="59"/>
    </location>
</feature>
<keyword evidence="4" id="KW-1185">Reference proteome</keyword>
<feature type="non-terminal residue" evidence="3">
    <location>
        <position position="134"/>
    </location>
</feature>
<feature type="compositionally biased region" description="Polar residues" evidence="1">
    <location>
        <begin position="115"/>
        <end position="125"/>
    </location>
</feature>
<comment type="caution">
    <text evidence="3">The sequence shown here is derived from an EMBL/GenBank/DDBJ whole genome shotgun (WGS) entry which is preliminary data.</text>
</comment>
<dbReference type="Proteomes" id="UP001189429">
    <property type="component" value="Unassembled WGS sequence"/>
</dbReference>
<evidence type="ECO:0000256" key="2">
    <source>
        <dbReference type="SAM" id="SignalP"/>
    </source>
</evidence>
<dbReference type="EMBL" id="CAUYUJ010016044">
    <property type="protein sequence ID" value="CAK0861121.1"/>
    <property type="molecule type" value="Genomic_DNA"/>
</dbReference>
<feature type="chain" id="PRO_5047004977" description="O-fucosyltransferase family protein" evidence="2">
    <location>
        <begin position="19"/>
        <end position="134"/>
    </location>
</feature>
<sequence>MAPVRAVLAVAALAAAGGVQISGAGSAAERAGPGPQRGQAAVPGWLPRDTEVAGEKRGTLAEAGPPDTVVINATEGSVALPAWYGRMGNNILQLVNAILFCQAEGLTTLRLPAASNGTRPHSSSRAADMFDLPR</sequence>
<feature type="region of interest" description="Disordered" evidence="1">
    <location>
        <begin position="113"/>
        <end position="134"/>
    </location>
</feature>
<accession>A0ABN9UMH7</accession>
<organism evidence="3 4">
    <name type="scientific">Prorocentrum cordatum</name>
    <dbReference type="NCBI Taxonomy" id="2364126"/>
    <lineage>
        <taxon>Eukaryota</taxon>
        <taxon>Sar</taxon>
        <taxon>Alveolata</taxon>
        <taxon>Dinophyceae</taxon>
        <taxon>Prorocentrales</taxon>
        <taxon>Prorocentraceae</taxon>
        <taxon>Prorocentrum</taxon>
    </lineage>
</organism>
<feature type="region of interest" description="Disordered" evidence="1">
    <location>
        <begin position="25"/>
        <end position="67"/>
    </location>
</feature>
<keyword evidence="2" id="KW-0732">Signal</keyword>
<reference evidence="3" key="1">
    <citation type="submission" date="2023-10" db="EMBL/GenBank/DDBJ databases">
        <authorList>
            <person name="Chen Y."/>
            <person name="Shah S."/>
            <person name="Dougan E. K."/>
            <person name="Thang M."/>
            <person name="Chan C."/>
        </authorList>
    </citation>
    <scope>NUCLEOTIDE SEQUENCE [LARGE SCALE GENOMIC DNA]</scope>
</reference>
<evidence type="ECO:0008006" key="5">
    <source>
        <dbReference type="Google" id="ProtNLM"/>
    </source>
</evidence>
<feature type="signal peptide" evidence="2">
    <location>
        <begin position="1"/>
        <end position="18"/>
    </location>
</feature>
<gene>
    <name evidence="3" type="ORF">PCOR1329_LOCUS49887</name>
</gene>
<evidence type="ECO:0000256" key="1">
    <source>
        <dbReference type="SAM" id="MobiDB-lite"/>
    </source>
</evidence>
<protein>
    <recommendedName>
        <fullName evidence="5">O-fucosyltransferase family protein</fullName>
    </recommendedName>
</protein>
<name>A0ABN9UMH7_9DINO</name>